<name>A0A176QF83_9MICO</name>
<dbReference type="Gene3D" id="1.10.260.40">
    <property type="entry name" value="lambda repressor-like DNA-binding domains"/>
    <property type="match status" value="1"/>
</dbReference>
<dbReference type="InterPro" id="IPR014710">
    <property type="entry name" value="RmlC-like_jellyroll"/>
</dbReference>
<dbReference type="InterPro" id="IPR050807">
    <property type="entry name" value="TransReg_Diox_bact_type"/>
</dbReference>
<dbReference type="SUPFAM" id="SSF51182">
    <property type="entry name" value="RmlC-like cupins"/>
    <property type="match status" value="1"/>
</dbReference>
<protein>
    <recommendedName>
        <fullName evidence="2">HTH cro/C1-type domain-containing protein</fullName>
    </recommendedName>
</protein>
<dbReference type="EMBL" id="LQZG01000001">
    <property type="protein sequence ID" value="OAB88373.1"/>
    <property type="molecule type" value="Genomic_DNA"/>
</dbReference>
<dbReference type="PROSITE" id="PS50943">
    <property type="entry name" value="HTH_CROC1"/>
    <property type="match status" value="1"/>
</dbReference>
<dbReference type="InterPro" id="IPR001387">
    <property type="entry name" value="Cro/C1-type_HTH"/>
</dbReference>
<comment type="caution">
    <text evidence="3">The sequence shown here is derived from an EMBL/GenBank/DDBJ whole genome shotgun (WGS) entry which is preliminary data.</text>
</comment>
<keyword evidence="4" id="KW-1185">Reference proteome</keyword>
<dbReference type="RefSeq" id="WP_083968188.1">
    <property type="nucleotide sequence ID" value="NZ_LQZG01000001.1"/>
</dbReference>
<dbReference type="Pfam" id="PF07883">
    <property type="entry name" value="Cupin_2"/>
    <property type="match status" value="1"/>
</dbReference>
<organism evidence="3 4">
    <name type="scientific">Janibacter melonis</name>
    <dbReference type="NCBI Taxonomy" id="262209"/>
    <lineage>
        <taxon>Bacteria</taxon>
        <taxon>Bacillati</taxon>
        <taxon>Actinomycetota</taxon>
        <taxon>Actinomycetes</taxon>
        <taxon>Micrococcales</taxon>
        <taxon>Intrasporangiaceae</taxon>
        <taxon>Janibacter</taxon>
    </lineage>
</organism>
<dbReference type="InterPro" id="IPR013096">
    <property type="entry name" value="Cupin_2"/>
</dbReference>
<evidence type="ECO:0000313" key="4">
    <source>
        <dbReference type="Proteomes" id="UP000076976"/>
    </source>
</evidence>
<evidence type="ECO:0000313" key="3">
    <source>
        <dbReference type="EMBL" id="OAB88373.1"/>
    </source>
</evidence>
<dbReference type="PANTHER" id="PTHR46797:SF1">
    <property type="entry name" value="METHYLPHOSPHONATE SYNTHASE"/>
    <property type="match status" value="1"/>
</dbReference>
<sequence>MGAERTDEGALSEGFLAQVGARVRSARTEQGLTVQQLADRAEISRRLLTQVEHGQANPSLVSITRVARALGTELTELLDPLRPSGAISVVEAGAEVLVWSDEGGSSAHLLVATSHGRAADLWRWRLEPGAGYQGLADPAGSQELFHVLEGELTLAADDDRVVVTAGSSARLLSDRAYRYANSGTTACVFVRTVALSGAR</sequence>
<dbReference type="CDD" id="cd02209">
    <property type="entry name" value="cupin_XRE_C"/>
    <property type="match status" value="1"/>
</dbReference>
<dbReference type="GO" id="GO:0003700">
    <property type="term" value="F:DNA-binding transcription factor activity"/>
    <property type="evidence" value="ECO:0007669"/>
    <property type="project" value="TreeGrafter"/>
</dbReference>
<evidence type="ECO:0000259" key="2">
    <source>
        <dbReference type="PROSITE" id="PS50943"/>
    </source>
</evidence>
<evidence type="ECO:0000256" key="1">
    <source>
        <dbReference type="ARBA" id="ARBA00023125"/>
    </source>
</evidence>
<dbReference type="InterPro" id="IPR010982">
    <property type="entry name" value="Lambda_DNA-bd_dom_sf"/>
</dbReference>
<accession>A0A176QF83</accession>
<dbReference type="Proteomes" id="UP000076976">
    <property type="component" value="Unassembled WGS sequence"/>
</dbReference>
<keyword evidence="1" id="KW-0238">DNA-binding</keyword>
<dbReference type="GO" id="GO:0005829">
    <property type="term" value="C:cytosol"/>
    <property type="evidence" value="ECO:0007669"/>
    <property type="project" value="TreeGrafter"/>
</dbReference>
<dbReference type="CDD" id="cd00093">
    <property type="entry name" value="HTH_XRE"/>
    <property type="match status" value="1"/>
</dbReference>
<reference evidence="3 4" key="1">
    <citation type="submission" date="2016-01" db="EMBL/GenBank/DDBJ databases">
        <title>Janibacter melonis strain CD11_4 genome sequencing and assembly.</title>
        <authorList>
            <person name="Nair G.R."/>
            <person name="Kaur G."/>
            <person name="Chander A.M."/>
            <person name="Mayilraj S."/>
        </authorList>
    </citation>
    <scope>NUCLEOTIDE SEQUENCE [LARGE SCALE GENOMIC DNA]</scope>
    <source>
        <strain evidence="3 4">CD11-4</strain>
    </source>
</reference>
<dbReference type="PANTHER" id="PTHR46797">
    <property type="entry name" value="HTH-TYPE TRANSCRIPTIONAL REGULATOR"/>
    <property type="match status" value="1"/>
</dbReference>
<dbReference type="GO" id="GO:0003677">
    <property type="term" value="F:DNA binding"/>
    <property type="evidence" value="ECO:0007669"/>
    <property type="project" value="UniProtKB-KW"/>
</dbReference>
<dbReference type="InterPro" id="IPR011051">
    <property type="entry name" value="RmlC_Cupin_sf"/>
</dbReference>
<gene>
    <name evidence="3" type="ORF">AWH69_00710</name>
</gene>
<dbReference type="STRING" id="262209.AWH69_00710"/>
<dbReference type="Pfam" id="PF01381">
    <property type="entry name" value="HTH_3"/>
    <property type="match status" value="1"/>
</dbReference>
<dbReference type="Gene3D" id="2.60.120.10">
    <property type="entry name" value="Jelly Rolls"/>
    <property type="match status" value="1"/>
</dbReference>
<dbReference type="SMART" id="SM00530">
    <property type="entry name" value="HTH_XRE"/>
    <property type="match status" value="1"/>
</dbReference>
<dbReference type="AlphaFoldDB" id="A0A176QF83"/>
<feature type="domain" description="HTH cro/C1-type" evidence="2">
    <location>
        <begin position="23"/>
        <end position="77"/>
    </location>
</feature>
<proteinExistence type="predicted"/>